<feature type="transmembrane region" description="Helical" evidence="1">
    <location>
        <begin position="12"/>
        <end position="33"/>
    </location>
</feature>
<evidence type="ECO:0000313" key="2">
    <source>
        <dbReference type="EMBL" id="GAA3750351.1"/>
    </source>
</evidence>
<feature type="transmembrane region" description="Helical" evidence="1">
    <location>
        <begin position="165"/>
        <end position="185"/>
    </location>
</feature>
<protein>
    <submittedName>
        <fullName evidence="2">Uncharacterized protein</fullName>
    </submittedName>
</protein>
<dbReference type="EMBL" id="BAABAE010000005">
    <property type="protein sequence ID" value="GAA3750351.1"/>
    <property type="molecule type" value="Genomic_DNA"/>
</dbReference>
<evidence type="ECO:0000256" key="1">
    <source>
        <dbReference type="SAM" id="Phobius"/>
    </source>
</evidence>
<keyword evidence="1" id="KW-0472">Membrane</keyword>
<name>A0ABP7FXQ4_9MICO</name>
<comment type="caution">
    <text evidence="2">The sequence shown here is derived from an EMBL/GenBank/DDBJ whole genome shotgun (WGS) entry which is preliminary data.</text>
</comment>
<keyword evidence="1" id="KW-1133">Transmembrane helix</keyword>
<proteinExistence type="predicted"/>
<feature type="transmembrane region" description="Helical" evidence="1">
    <location>
        <begin position="135"/>
        <end position="159"/>
    </location>
</feature>
<reference evidence="3" key="1">
    <citation type="journal article" date="2019" name="Int. J. Syst. Evol. Microbiol.">
        <title>The Global Catalogue of Microorganisms (GCM) 10K type strain sequencing project: providing services to taxonomists for standard genome sequencing and annotation.</title>
        <authorList>
            <consortium name="The Broad Institute Genomics Platform"/>
            <consortium name="The Broad Institute Genome Sequencing Center for Infectious Disease"/>
            <person name="Wu L."/>
            <person name="Ma J."/>
        </authorList>
    </citation>
    <scope>NUCLEOTIDE SEQUENCE [LARGE SCALE GENOMIC DNA]</scope>
    <source>
        <strain evidence="3">JCM 16949</strain>
    </source>
</reference>
<feature type="transmembrane region" description="Helical" evidence="1">
    <location>
        <begin position="79"/>
        <end position="99"/>
    </location>
</feature>
<organism evidence="2 3">
    <name type="scientific">Leifsonella bigeumensis</name>
    <dbReference type="NCBI Taxonomy" id="433643"/>
    <lineage>
        <taxon>Bacteria</taxon>
        <taxon>Bacillati</taxon>
        <taxon>Actinomycetota</taxon>
        <taxon>Actinomycetes</taxon>
        <taxon>Micrococcales</taxon>
        <taxon>Microbacteriaceae</taxon>
        <taxon>Leifsonella</taxon>
    </lineage>
</organism>
<keyword evidence="1" id="KW-0812">Transmembrane</keyword>
<sequence length="206" mass="21772">MRERPGSPLNVLTLVSYLASVVLPSLGVLLLTVQAMTVMVSSTAWTTVIPILQPGLLAISGAFAAVAALRTGAPPWRRVWAAVLGILVIFLAATAVVAYDVFANLNPGFYLGAPLLFFSWAIARPFRGKGYFAVLLWVALVVVSLGGRFLAFPFALLGWPLAGHIVNLVVVVAVVLVPVLAAMAWEKRTPHAAVMQLAEEGDGNTG</sequence>
<feature type="transmembrane region" description="Helical" evidence="1">
    <location>
        <begin position="105"/>
        <end position="123"/>
    </location>
</feature>
<keyword evidence="3" id="KW-1185">Reference proteome</keyword>
<dbReference type="Proteomes" id="UP001501004">
    <property type="component" value="Unassembled WGS sequence"/>
</dbReference>
<accession>A0ABP7FXQ4</accession>
<feature type="transmembrane region" description="Helical" evidence="1">
    <location>
        <begin position="45"/>
        <end position="67"/>
    </location>
</feature>
<evidence type="ECO:0000313" key="3">
    <source>
        <dbReference type="Proteomes" id="UP001501004"/>
    </source>
</evidence>
<gene>
    <name evidence="2" type="ORF">GCM10022239_27050</name>
</gene>